<sequence>MIISFHLMLGLGSFCMNYCINAACHGGDQPVVLLRCSGSPGCLDSGLQIIFIVGSGVPHLPIDNTPQILYGVLVSPVCLPIKHSNPMVIGPGGLGTSHSPPTNLIKVTLMVRNVLK</sequence>
<feature type="chain" id="PRO_5045491002" evidence="1">
    <location>
        <begin position="23"/>
        <end position="116"/>
    </location>
</feature>
<evidence type="ECO:0000313" key="2">
    <source>
        <dbReference type="EMBL" id="MED6271422.1"/>
    </source>
</evidence>
<proteinExistence type="predicted"/>
<gene>
    <name evidence="2" type="ORF">CHARACLAT_019997</name>
</gene>
<dbReference type="Proteomes" id="UP001352852">
    <property type="component" value="Unassembled WGS sequence"/>
</dbReference>
<dbReference type="EMBL" id="JAHUTJ010018249">
    <property type="protein sequence ID" value="MED6271422.1"/>
    <property type="molecule type" value="Genomic_DNA"/>
</dbReference>
<comment type="caution">
    <text evidence="2">The sequence shown here is derived from an EMBL/GenBank/DDBJ whole genome shotgun (WGS) entry which is preliminary data.</text>
</comment>
<organism evidence="2 3">
    <name type="scientific">Characodon lateralis</name>
    <dbReference type="NCBI Taxonomy" id="208331"/>
    <lineage>
        <taxon>Eukaryota</taxon>
        <taxon>Metazoa</taxon>
        <taxon>Chordata</taxon>
        <taxon>Craniata</taxon>
        <taxon>Vertebrata</taxon>
        <taxon>Euteleostomi</taxon>
        <taxon>Actinopterygii</taxon>
        <taxon>Neopterygii</taxon>
        <taxon>Teleostei</taxon>
        <taxon>Neoteleostei</taxon>
        <taxon>Acanthomorphata</taxon>
        <taxon>Ovalentaria</taxon>
        <taxon>Atherinomorphae</taxon>
        <taxon>Cyprinodontiformes</taxon>
        <taxon>Goodeidae</taxon>
        <taxon>Characodon</taxon>
    </lineage>
</organism>
<keyword evidence="3" id="KW-1185">Reference proteome</keyword>
<name>A0ABU7D8A9_9TELE</name>
<feature type="signal peptide" evidence="1">
    <location>
        <begin position="1"/>
        <end position="22"/>
    </location>
</feature>
<evidence type="ECO:0000313" key="3">
    <source>
        <dbReference type="Proteomes" id="UP001352852"/>
    </source>
</evidence>
<accession>A0ABU7D8A9</accession>
<evidence type="ECO:0000256" key="1">
    <source>
        <dbReference type="SAM" id="SignalP"/>
    </source>
</evidence>
<protein>
    <submittedName>
        <fullName evidence="2">Uncharacterized protein</fullName>
    </submittedName>
</protein>
<reference evidence="2 3" key="1">
    <citation type="submission" date="2021-06" db="EMBL/GenBank/DDBJ databases">
        <authorList>
            <person name="Palmer J.M."/>
        </authorList>
    </citation>
    <scope>NUCLEOTIDE SEQUENCE [LARGE SCALE GENOMIC DNA]</scope>
    <source>
        <strain evidence="2 3">CL_MEX2019</strain>
        <tissue evidence="2">Muscle</tissue>
    </source>
</reference>
<keyword evidence="1" id="KW-0732">Signal</keyword>